<dbReference type="InterPro" id="IPR011009">
    <property type="entry name" value="Kinase-like_dom_sf"/>
</dbReference>
<keyword evidence="13" id="KW-1185">Reference proteome</keyword>
<accession>A0A7J7KJP5</accession>
<feature type="region of interest" description="Disordered" evidence="11">
    <location>
        <begin position="1"/>
        <end position="54"/>
    </location>
</feature>
<evidence type="ECO:0000256" key="4">
    <source>
        <dbReference type="ARBA" id="ARBA00022741"/>
    </source>
</evidence>
<dbReference type="AlphaFoldDB" id="A0A7J7KJP5"/>
<dbReference type="Proteomes" id="UP000593567">
    <property type="component" value="Unassembled WGS sequence"/>
</dbReference>
<dbReference type="GO" id="GO:0004674">
    <property type="term" value="F:protein serine/threonine kinase activity"/>
    <property type="evidence" value="ECO:0007669"/>
    <property type="project" value="UniProtKB-KW"/>
</dbReference>
<evidence type="ECO:0000256" key="5">
    <source>
        <dbReference type="ARBA" id="ARBA00022777"/>
    </source>
</evidence>
<evidence type="ECO:0000256" key="7">
    <source>
        <dbReference type="ARBA" id="ARBA00023137"/>
    </source>
</evidence>
<dbReference type="GO" id="GO:0005524">
    <property type="term" value="F:ATP binding"/>
    <property type="evidence" value="ECO:0007669"/>
    <property type="project" value="UniProtKB-KW"/>
</dbReference>
<evidence type="ECO:0000256" key="10">
    <source>
        <dbReference type="ARBA" id="ARBA00051693"/>
    </source>
</evidence>
<evidence type="ECO:0000313" key="12">
    <source>
        <dbReference type="EMBL" id="KAF6037838.1"/>
    </source>
</evidence>
<gene>
    <name evidence="12" type="ORF">EB796_003863</name>
</gene>
<evidence type="ECO:0000256" key="1">
    <source>
        <dbReference type="ARBA" id="ARBA00022527"/>
    </source>
</evidence>
<dbReference type="GO" id="GO:0006950">
    <property type="term" value="P:response to stress"/>
    <property type="evidence" value="ECO:0007669"/>
    <property type="project" value="UniProtKB-ARBA"/>
</dbReference>
<dbReference type="SUPFAM" id="SSF56112">
    <property type="entry name" value="Protein kinase-like (PK-like)"/>
    <property type="match status" value="1"/>
</dbReference>
<keyword evidence="2" id="KW-0597">Phosphoprotein</keyword>
<evidence type="ECO:0000256" key="3">
    <source>
        <dbReference type="ARBA" id="ARBA00022679"/>
    </source>
</evidence>
<evidence type="ECO:0000256" key="9">
    <source>
        <dbReference type="ARBA" id="ARBA00049299"/>
    </source>
</evidence>
<dbReference type="Gene3D" id="3.30.200.20">
    <property type="entry name" value="Phosphorylase Kinase, domain 1"/>
    <property type="match status" value="1"/>
</dbReference>
<dbReference type="InterPro" id="IPR052468">
    <property type="entry name" value="Dual_spec_MAPK_kinase"/>
</dbReference>
<sequence>MQSSSRTDPNSGNSSTRLSNRPVLGGLGTPPASGRPTMNFSADSRRRRAVDANPRATNLRVPDSSAIDEKYQEIMKLTGVLDLGEAGKAKYEQSDLEDLGELGHGTCGQVFRMKHKQTQQIMAVKLSYYHILRGMFIPMMS</sequence>
<organism evidence="12 13">
    <name type="scientific">Bugula neritina</name>
    <name type="common">Brown bryozoan</name>
    <name type="synonym">Sertularia neritina</name>
    <dbReference type="NCBI Taxonomy" id="10212"/>
    <lineage>
        <taxon>Eukaryota</taxon>
        <taxon>Metazoa</taxon>
        <taxon>Spiralia</taxon>
        <taxon>Lophotrochozoa</taxon>
        <taxon>Bryozoa</taxon>
        <taxon>Gymnolaemata</taxon>
        <taxon>Cheilostomatida</taxon>
        <taxon>Flustrina</taxon>
        <taxon>Buguloidea</taxon>
        <taxon>Bugulidae</taxon>
        <taxon>Bugula</taxon>
    </lineage>
</organism>
<keyword evidence="1" id="KW-0723">Serine/threonine-protein kinase</keyword>
<feature type="compositionally biased region" description="Polar residues" evidence="11">
    <location>
        <begin position="1"/>
        <end position="19"/>
    </location>
</feature>
<keyword evidence="6" id="KW-0067">ATP-binding</keyword>
<protein>
    <submittedName>
        <fullName evidence="12">MAP2K7</fullName>
    </submittedName>
</protein>
<reference evidence="12" key="1">
    <citation type="submission" date="2020-06" db="EMBL/GenBank/DDBJ databases">
        <title>Draft genome of Bugula neritina, a colonial animal packing powerful symbionts and potential medicines.</title>
        <authorList>
            <person name="Rayko M."/>
        </authorList>
    </citation>
    <scope>NUCLEOTIDE SEQUENCE [LARGE SCALE GENOMIC DNA]</scope>
    <source>
        <strain evidence="12">Kwan_BN1</strain>
    </source>
</reference>
<keyword evidence="7" id="KW-0829">Tyrosine-protein kinase</keyword>
<keyword evidence="3" id="KW-0808">Transferase</keyword>
<evidence type="ECO:0000256" key="2">
    <source>
        <dbReference type="ARBA" id="ARBA00022553"/>
    </source>
</evidence>
<proteinExistence type="predicted"/>
<evidence type="ECO:0000256" key="11">
    <source>
        <dbReference type="SAM" id="MobiDB-lite"/>
    </source>
</evidence>
<evidence type="ECO:0000256" key="6">
    <source>
        <dbReference type="ARBA" id="ARBA00022840"/>
    </source>
</evidence>
<comment type="catalytic activity">
    <reaction evidence="8">
        <text>L-seryl-[protein] + ATP = O-phospho-L-seryl-[protein] + ADP + H(+)</text>
        <dbReference type="Rhea" id="RHEA:17989"/>
        <dbReference type="Rhea" id="RHEA-COMP:9863"/>
        <dbReference type="Rhea" id="RHEA-COMP:11604"/>
        <dbReference type="ChEBI" id="CHEBI:15378"/>
        <dbReference type="ChEBI" id="CHEBI:29999"/>
        <dbReference type="ChEBI" id="CHEBI:30616"/>
        <dbReference type="ChEBI" id="CHEBI:83421"/>
        <dbReference type="ChEBI" id="CHEBI:456216"/>
        <dbReference type="EC" id="2.7.12.2"/>
    </reaction>
</comment>
<evidence type="ECO:0000256" key="8">
    <source>
        <dbReference type="ARBA" id="ARBA00049014"/>
    </source>
</evidence>
<dbReference type="GO" id="GO:0004713">
    <property type="term" value="F:protein tyrosine kinase activity"/>
    <property type="evidence" value="ECO:0007669"/>
    <property type="project" value="UniProtKB-KW"/>
</dbReference>
<comment type="caution">
    <text evidence="12">The sequence shown here is derived from an EMBL/GenBank/DDBJ whole genome shotgun (WGS) entry which is preliminary data.</text>
</comment>
<comment type="catalytic activity">
    <reaction evidence="10">
        <text>L-tyrosyl-[protein] + ATP = O-phospho-L-tyrosyl-[protein] + ADP + H(+)</text>
        <dbReference type="Rhea" id="RHEA:10596"/>
        <dbReference type="Rhea" id="RHEA-COMP:10136"/>
        <dbReference type="Rhea" id="RHEA-COMP:20101"/>
        <dbReference type="ChEBI" id="CHEBI:15378"/>
        <dbReference type="ChEBI" id="CHEBI:30616"/>
        <dbReference type="ChEBI" id="CHEBI:46858"/>
        <dbReference type="ChEBI" id="CHEBI:61978"/>
        <dbReference type="ChEBI" id="CHEBI:456216"/>
        <dbReference type="EC" id="2.7.12.2"/>
    </reaction>
</comment>
<dbReference type="GO" id="GO:0004708">
    <property type="term" value="F:MAP kinase kinase activity"/>
    <property type="evidence" value="ECO:0007669"/>
    <property type="project" value="UniProtKB-EC"/>
</dbReference>
<evidence type="ECO:0000313" key="13">
    <source>
        <dbReference type="Proteomes" id="UP000593567"/>
    </source>
</evidence>
<keyword evidence="5" id="KW-0418">Kinase</keyword>
<dbReference type="EMBL" id="VXIV02000507">
    <property type="protein sequence ID" value="KAF6037838.1"/>
    <property type="molecule type" value="Genomic_DNA"/>
</dbReference>
<keyword evidence="4" id="KW-0547">Nucleotide-binding</keyword>
<dbReference type="PANTHER" id="PTHR47238">
    <property type="entry name" value="MITOGEN-ACTIVATED PROTEIN KINASE KINASE 5"/>
    <property type="match status" value="1"/>
</dbReference>
<dbReference type="PANTHER" id="PTHR47238:SF2">
    <property type="entry name" value="DUAL SPECIFICITY MITOGEN-ACTIVATED PROTEIN KINASE KINASE HEMIPTEROUS"/>
    <property type="match status" value="1"/>
</dbReference>
<comment type="catalytic activity">
    <reaction evidence="9">
        <text>L-threonyl-[protein] + ATP = O-phospho-L-threonyl-[protein] + ADP + H(+)</text>
        <dbReference type="Rhea" id="RHEA:46608"/>
        <dbReference type="Rhea" id="RHEA-COMP:11060"/>
        <dbReference type="Rhea" id="RHEA-COMP:11605"/>
        <dbReference type="ChEBI" id="CHEBI:15378"/>
        <dbReference type="ChEBI" id="CHEBI:30013"/>
        <dbReference type="ChEBI" id="CHEBI:30616"/>
        <dbReference type="ChEBI" id="CHEBI:61977"/>
        <dbReference type="ChEBI" id="CHEBI:456216"/>
        <dbReference type="EC" id="2.7.12.2"/>
    </reaction>
</comment>
<name>A0A7J7KJP5_BUGNE</name>